<dbReference type="PANTHER" id="PTHR26379">
    <property type="entry name" value="BTB/POZ AND MATH DOMAIN-CONTAINING PROTEIN 1"/>
    <property type="match status" value="1"/>
</dbReference>
<dbReference type="InterPro" id="IPR011333">
    <property type="entry name" value="SKP1/BTB/POZ_sf"/>
</dbReference>
<comment type="pathway">
    <text evidence="1">Protein modification; protein ubiquitination.</text>
</comment>
<reference evidence="3" key="1">
    <citation type="submission" date="2015-06" db="UniProtKB">
        <authorList>
            <consortium name="EnsemblPlants"/>
        </authorList>
    </citation>
    <scope>IDENTIFICATION</scope>
</reference>
<sequence>MRAAVADGELSRSAIVSDRARGRHLLTIHGYSDTRITAPTGKCVKSRPFTIGGHRWRIGYYPNGLSSAVEDYVSLSLVLDEDVAVAVKAQFAFCLAGDRDECEEELWQELSLTWSSVKDFASWSGWEHPKFIKSCDLRSSKHLRNDSFIIRCDIIVFHDCRAVDDAAAFVSVPPCDLRKIVCTHRCVLAARSPVFAAELFGPMKEGNVEGVVRVEDIEPDLFKALLHFSYTGALPETSNKKEDEYTVYQHLLVAADRYDMGRLKLICEEKLCNYIEVSTVANILALAEQHRCEGLKKACLEFLTAPNNVRALVATDGFKHLSTSCPSIMVALMAMLRIS</sequence>
<dbReference type="InterPro" id="IPR000210">
    <property type="entry name" value="BTB/POZ_dom"/>
</dbReference>
<dbReference type="ExpressionAtlas" id="N1QU11">
    <property type="expression patterns" value="baseline"/>
</dbReference>
<dbReference type="Pfam" id="PF00651">
    <property type="entry name" value="BTB"/>
    <property type="match status" value="1"/>
</dbReference>
<dbReference type="GO" id="GO:0016567">
    <property type="term" value="P:protein ubiquitination"/>
    <property type="evidence" value="ECO:0007669"/>
    <property type="project" value="InterPro"/>
</dbReference>
<dbReference type="SMART" id="SM00225">
    <property type="entry name" value="BTB"/>
    <property type="match status" value="1"/>
</dbReference>
<dbReference type="Pfam" id="PF24570">
    <property type="entry name" value="BACK_BPM_SPOP"/>
    <property type="match status" value="1"/>
</dbReference>
<dbReference type="Gene3D" id="3.30.710.10">
    <property type="entry name" value="Potassium Channel Kv1.1, Chain A"/>
    <property type="match status" value="1"/>
</dbReference>
<proteinExistence type="inferred from homology"/>
<dbReference type="PANTHER" id="PTHR26379:SF429">
    <property type="entry name" value="OS10G0428900 PROTEIN"/>
    <property type="match status" value="1"/>
</dbReference>
<evidence type="ECO:0000256" key="2">
    <source>
        <dbReference type="ARBA" id="ARBA00010846"/>
    </source>
</evidence>
<organism evidence="3">
    <name type="scientific">Aegilops tauschii</name>
    <name type="common">Tausch's goatgrass</name>
    <name type="synonym">Aegilops squarrosa</name>
    <dbReference type="NCBI Taxonomy" id="37682"/>
    <lineage>
        <taxon>Eukaryota</taxon>
        <taxon>Viridiplantae</taxon>
        <taxon>Streptophyta</taxon>
        <taxon>Embryophyta</taxon>
        <taxon>Tracheophyta</taxon>
        <taxon>Spermatophyta</taxon>
        <taxon>Magnoliopsida</taxon>
        <taxon>Liliopsida</taxon>
        <taxon>Poales</taxon>
        <taxon>Poaceae</taxon>
        <taxon>BOP clade</taxon>
        <taxon>Pooideae</taxon>
        <taxon>Triticodae</taxon>
        <taxon>Triticeae</taxon>
        <taxon>Triticinae</taxon>
        <taxon>Aegilops</taxon>
    </lineage>
</organism>
<name>N1QU11_AEGTA</name>
<dbReference type="InterPro" id="IPR056423">
    <property type="entry name" value="BACK_BPM_SPOP"/>
</dbReference>
<dbReference type="Pfam" id="PF22486">
    <property type="entry name" value="MATH_2"/>
    <property type="match status" value="1"/>
</dbReference>
<dbReference type="EnsemblPlants" id="EMT01645">
    <property type="protein sequence ID" value="EMT01645"/>
    <property type="gene ID" value="F775_25476"/>
</dbReference>
<dbReference type="PROSITE" id="PS50144">
    <property type="entry name" value="MATH"/>
    <property type="match status" value="1"/>
</dbReference>
<dbReference type="InterPro" id="IPR002083">
    <property type="entry name" value="MATH/TRAF_dom"/>
</dbReference>
<evidence type="ECO:0000256" key="1">
    <source>
        <dbReference type="ARBA" id="ARBA00004906"/>
    </source>
</evidence>
<dbReference type="Gene3D" id="1.25.40.420">
    <property type="match status" value="1"/>
</dbReference>
<dbReference type="CDD" id="cd00121">
    <property type="entry name" value="MATH"/>
    <property type="match status" value="1"/>
</dbReference>
<dbReference type="PROSITE" id="PS50097">
    <property type="entry name" value="BTB"/>
    <property type="match status" value="1"/>
</dbReference>
<accession>N1QU11</accession>
<dbReference type="AlphaFoldDB" id="N1QU11"/>
<dbReference type="InterPro" id="IPR008974">
    <property type="entry name" value="TRAF-like"/>
</dbReference>
<dbReference type="InterPro" id="IPR045005">
    <property type="entry name" value="BPM1-6"/>
</dbReference>
<dbReference type="Gene3D" id="2.60.210.10">
    <property type="entry name" value="Apoptosis, Tumor Necrosis Factor Receptor Associated Protein 2, Chain A"/>
    <property type="match status" value="1"/>
</dbReference>
<protein>
    <submittedName>
        <fullName evidence="3">Speckle-type POZ protein-like protein</fullName>
    </submittedName>
</protein>
<comment type="similarity">
    <text evidence="2">Belongs to the Tdpoz family.</text>
</comment>
<evidence type="ECO:0000313" key="3">
    <source>
        <dbReference type="EnsemblPlants" id="EMT01645"/>
    </source>
</evidence>
<dbReference type="SUPFAM" id="SSF49599">
    <property type="entry name" value="TRAF domain-like"/>
    <property type="match status" value="1"/>
</dbReference>
<dbReference type="SUPFAM" id="SSF54695">
    <property type="entry name" value="POZ domain"/>
    <property type="match status" value="1"/>
</dbReference>